<dbReference type="EC" id="3.1.3.18" evidence="4"/>
<gene>
    <name evidence="5" type="ORF">BBI00_17905</name>
</gene>
<comment type="catalytic activity">
    <reaction evidence="1">
        <text>2-phosphoglycolate + H2O = glycolate + phosphate</text>
        <dbReference type="Rhea" id="RHEA:14369"/>
        <dbReference type="ChEBI" id="CHEBI:15377"/>
        <dbReference type="ChEBI" id="CHEBI:29805"/>
        <dbReference type="ChEBI" id="CHEBI:43474"/>
        <dbReference type="ChEBI" id="CHEBI:58033"/>
        <dbReference type="EC" id="3.1.3.18"/>
    </reaction>
</comment>
<comment type="caution">
    <text evidence="5">The sequence shown here is derived from an EMBL/GenBank/DDBJ whole genome shotgun (WGS) entry which is preliminary data.</text>
</comment>
<dbReference type="InterPro" id="IPR023214">
    <property type="entry name" value="HAD_sf"/>
</dbReference>
<dbReference type="OrthoDB" id="9807630at2"/>
<dbReference type="Pfam" id="PF13419">
    <property type="entry name" value="HAD_2"/>
    <property type="match status" value="1"/>
</dbReference>
<evidence type="ECO:0000313" key="5">
    <source>
        <dbReference type="EMBL" id="OCA71584.1"/>
    </source>
</evidence>
<proteinExistence type="inferred from homology"/>
<dbReference type="RefSeq" id="WP_065400231.1">
    <property type="nucleotide sequence ID" value="NZ_JBCNJS010000003.1"/>
</dbReference>
<protein>
    <recommendedName>
        <fullName evidence="4">phosphoglycolate phosphatase</fullName>
        <ecNumber evidence="4">3.1.3.18</ecNumber>
    </recommendedName>
</protein>
<dbReference type="STRING" id="651561.BBI00_17905"/>
<dbReference type="Gene3D" id="3.40.50.1000">
    <property type="entry name" value="HAD superfamily/HAD-like"/>
    <property type="match status" value="1"/>
</dbReference>
<evidence type="ECO:0000256" key="2">
    <source>
        <dbReference type="ARBA" id="ARBA00004818"/>
    </source>
</evidence>
<reference evidence="6" key="1">
    <citation type="submission" date="2016-07" db="EMBL/GenBank/DDBJ databases">
        <authorList>
            <person name="Florea S."/>
            <person name="Webb J.S."/>
            <person name="Jaromczyk J."/>
            <person name="Schardl C.L."/>
        </authorList>
    </citation>
    <scope>NUCLEOTIDE SEQUENCE [LARGE SCALE GENOMIC DNA]</scope>
    <source>
        <strain evidence="6">CC-VM-7</strain>
    </source>
</reference>
<evidence type="ECO:0000256" key="3">
    <source>
        <dbReference type="ARBA" id="ARBA00006171"/>
    </source>
</evidence>
<evidence type="ECO:0000256" key="4">
    <source>
        <dbReference type="ARBA" id="ARBA00013078"/>
    </source>
</evidence>
<dbReference type="EMBL" id="MAYG01000012">
    <property type="protein sequence ID" value="OCA71584.1"/>
    <property type="molecule type" value="Genomic_DNA"/>
</dbReference>
<dbReference type="InterPro" id="IPR036412">
    <property type="entry name" value="HAD-like_sf"/>
</dbReference>
<dbReference type="SUPFAM" id="SSF56784">
    <property type="entry name" value="HAD-like"/>
    <property type="match status" value="1"/>
</dbReference>
<dbReference type="GO" id="GO:0005829">
    <property type="term" value="C:cytosol"/>
    <property type="evidence" value="ECO:0007669"/>
    <property type="project" value="TreeGrafter"/>
</dbReference>
<dbReference type="Gene3D" id="1.10.150.240">
    <property type="entry name" value="Putative phosphatase, domain 2"/>
    <property type="match status" value="1"/>
</dbReference>
<dbReference type="SFLD" id="SFLDG01129">
    <property type="entry name" value="C1.5:_HAD__Beta-PGM__Phosphata"/>
    <property type="match status" value="1"/>
</dbReference>
<dbReference type="PANTHER" id="PTHR43434:SF1">
    <property type="entry name" value="PHOSPHOGLYCOLATE PHOSPHATASE"/>
    <property type="match status" value="1"/>
</dbReference>
<dbReference type="Proteomes" id="UP000093432">
    <property type="component" value="Unassembled WGS sequence"/>
</dbReference>
<dbReference type="AlphaFoldDB" id="A0A1B8ZJ52"/>
<name>A0A1B8ZJ52_9FLAO</name>
<evidence type="ECO:0000256" key="1">
    <source>
        <dbReference type="ARBA" id="ARBA00000830"/>
    </source>
</evidence>
<dbReference type="PANTHER" id="PTHR43434">
    <property type="entry name" value="PHOSPHOGLYCOLATE PHOSPHATASE"/>
    <property type="match status" value="1"/>
</dbReference>
<dbReference type="InterPro" id="IPR023198">
    <property type="entry name" value="PGP-like_dom2"/>
</dbReference>
<comment type="pathway">
    <text evidence="2">Organic acid metabolism; glycolate biosynthesis; glycolate from 2-phosphoglycolate: step 1/1.</text>
</comment>
<evidence type="ECO:0000313" key="6">
    <source>
        <dbReference type="Proteomes" id="UP000093432"/>
    </source>
</evidence>
<dbReference type="GO" id="GO:0006281">
    <property type="term" value="P:DNA repair"/>
    <property type="evidence" value="ECO:0007669"/>
    <property type="project" value="TreeGrafter"/>
</dbReference>
<dbReference type="SFLD" id="SFLDS00003">
    <property type="entry name" value="Haloacid_Dehalogenase"/>
    <property type="match status" value="1"/>
</dbReference>
<organism evidence="5 6">
    <name type="scientific">Chryseobacterium arthrosphaerae</name>
    <dbReference type="NCBI Taxonomy" id="651561"/>
    <lineage>
        <taxon>Bacteria</taxon>
        <taxon>Pseudomonadati</taxon>
        <taxon>Bacteroidota</taxon>
        <taxon>Flavobacteriia</taxon>
        <taxon>Flavobacteriales</taxon>
        <taxon>Weeksellaceae</taxon>
        <taxon>Chryseobacterium group</taxon>
        <taxon>Chryseobacterium</taxon>
    </lineage>
</organism>
<comment type="similarity">
    <text evidence="3">Belongs to the HAD-like hydrolase superfamily. CbbY/CbbZ/Gph/YieH family.</text>
</comment>
<dbReference type="GO" id="GO:0008967">
    <property type="term" value="F:phosphoglycolate phosphatase activity"/>
    <property type="evidence" value="ECO:0007669"/>
    <property type="project" value="UniProtKB-EC"/>
</dbReference>
<dbReference type="InterPro" id="IPR050155">
    <property type="entry name" value="HAD-like_hydrolase_sf"/>
</dbReference>
<sequence length="209" mass="24023">MNIFFDLDGTLIDSRSRLYQLFQSLVPASELSFDQYWALKRSKISHKEILLSKFNYTEEQYSDFEKKWMSEIELENWLQLDTPFEGTADLLLNLSKKHALFVVTARQSESIAVEQIKSFGWENIFTKVLVTQQQQDKYDLIKDAVEITSEDWLIGDTGKDIQTGKSLGIKTVAVLSGFLSKESLLPYQPDIIIDTVLDLKIDKITNGKL</sequence>
<accession>A0A1B8ZJ52</accession>
<dbReference type="InterPro" id="IPR041492">
    <property type="entry name" value="HAD_2"/>
</dbReference>